<feature type="transmembrane region" description="Helical" evidence="2">
    <location>
        <begin position="171"/>
        <end position="196"/>
    </location>
</feature>
<feature type="region of interest" description="Disordered" evidence="1">
    <location>
        <begin position="454"/>
        <end position="474"/>
    </location>
</feature>
<keyword evidence="5" id="KW-1185">Reference proteome</keyword>
<sequence>MLSAIFGGEEGFLVLLAALALVTLVGTHLLLRNRVPRPLMWALSASCAVGILAVTLWSSGSPGETGVCVVNRSVTEPFSDTQGWMNIAMFVPVGLFGTLATRRPGLVLISGVLFSAGIETAQAVLPFVARICETGDLIANATGLVVGTVAGTVVALLRHRPASPSRLPTRHVAIGALGTAAVLAGVWTVGITPWVLDRVNHHVPALAADAGQRAAISEALVGAFGTPVPAGQGDEEMEVEFSPDVPGGRVTAFFGTGLAELSWPDRDRLRVLLVPADPGNPDAARGFPVPGAEGPAGTAGEALAVAGAYADRFHADLVRGAEATADPVGADAGGGWLVRWRHRTGDGLLLPTRLDLRIDPNGTLTELWLDRTTIPDPPAVRLAEIEAWEVLEEHLSVRVEDADTADAVLVAERPEDDPYGDEWRAHWLLLMTMGDEMIHGVVDADTGVPVRADRYDSSSPWTPDPAALLAPGDP</sequence>
<keyword evidence="2" id="KW-0472">Membrane</keyword>
<proteinExistence type="predicted"/>
<evidence type="ECO:0000313" key="4">
    <source>
        <dbReference type="EMBL" id="MBB0228784.1"/>
    </source>
</evidence>
<feature type="transmembrane region" description="Helical" evidence="2">
    <location>
        <begin position="38"/>
        <end position="57"/>
    </location>
</feature>
<feature type="compositionally biased region" description="Low complexity" evidence="1">
    <location>
        <begin position="464"/>
        <end position="474"/>
    </location>
</feature>
<accession>A0A7W3T0R4</accession>
<evidence type="ECO:0000259" key="3">
    <source>
        <dbReference type="Pfam" id="PF04892"/>
    </source>
</evidence>
<gene>
    <name evidence="4" type="ORF">FOE67_04470</name>
</gene>
<keyword evidence="2" id="KW-0812">Transmembrane</keyword>
<feature type="transmembrane region" description="Helical" evidence="2">
    <location>
        <begin position="83"/>
        <end position="99"/>
    </location>
</feature>
<dbReference type="InterPro" id="IPR006976">
    <property type="entry name" value="VanZ-like"/>
</dbReference>
<dbReference type="EMBL" id="VKHS01000052">
    <property type="protein sequence ID" value="MBB0228784.1"/>
    <property type="molecule type" value="Genomic_DNA"/>
</dbReference>
<reference evidence="5" key="1">
    <citation type="submission" date="2019-10" db="EMBL/GenBank/DDBJ databases">
        <title>Streptomyces sp. nov., a novel actinobacterium isolated from alkaline environment.</title>
        <authorList>
            <person name="Golinska P."/>
        </authorList>
    </citation>
    <scope>NUCLEOTIDE SEQUENCE [LARGE SCALE GENOMIC DNA]</scope>
    <source>
        <strain evidence="5">DSM 42108</strain>
    </source>
</reference>
<comment type="caution">
    <text evidence="4">The sequence shown here is derived from an EMBL/GenBank/DDBJ whole genome shotgun (WGS) entry which is preliminary data.</text>
</comment>
<feature type="domain" description="VanZ-like" evidence="3">
    <location>
        <begin position="79"/>
        <end position="150"/>
    </location>
</feature>
<evidence type="ECO:0000256" key="2">
    <source>
        <dbReference type="SAM" id="Phobius"/>
    </source>
</evidence>
<name>A0A7W3T0R4_9ACTN</name>
<dbReference type="Pfam" id="PF04892">
    <property type="entry name" value="VanZ"/>
    <property type="match status" value="1"/>
</dbReference>
<feature type="transmembrane region" description="Helical" evidence="2">
    <location>
        <begin position="12"/>
        <end position="31"/>
    </location>
</feature>
<dbReference type="RefSeq" id="WP_182660642.1">
    <property type="nucleotide sequence ID" value="NZ_VKHS01000052.1"/>
</dbReference>
<evidence type="ECO:0000256" key="1">
    <source>
        <dbReference type="SAM" id="MobiDB-lite"/>
    </source>
</evidence>
<evidence type="ECO:0000313" key="5">
    <source>
        <dbReference type="Proteomes" id="UP000530234"/>
    </source>
</evidence>
<protein>
    <recommendedName>
        <fullName evidence="3">VanZ-like domain-containing protein</fullName>
    </recommendedName>
</protein>
<dbReference type="Proteomes" id="UP000530234">
    <property type="component" value="Unassembled WGS sequence"/>
</dbReference>
<feature type="transmembrane region" description="Helical" evidence="2">
    <location>
        <begin position="106"/>
        <end position="125"/>
    </location>
</feature>
<organism evidence="4 5">
    <name type="scientific">Streptomyces calidiresistens</name>
    <dbReference type="NCBI Taxonomy" id="1485586"/>
    <lineage>
        <taxon>Bacteria</taxon>
        <taxon>Bacillati</taxon>
        <taxon>Actinomycetota</taxon>
        <taxon>Actinomycetes</taxon>
        <taxon>Kitasatosporales</taxon>
        <taxon>Streptomycetaceae</taxon>
        <taxon>Streptomyces</taxon>
    </lineage>
</organism>
<feature type="transmembrane region" description="Helical" evidence="2">
    <location>
        <begin position="137"/>
        <end position="159"/>
    </location>
</feature>
<keyword evidence="2" id="KW-1133">Transmembrane helix</keyword>
<dbReference type="AlphaFoldDB" id="A0A7W3T0R4"/>